<keyword evidence="2" id="KW-1185">Reference proteome</keyword>
<evidence type="ECO:0000313" key="1">
    <source>
        <dbReference type="EMBL" id="ADV68147.1"/>
    </source>
</evidence>
<proteinExistence type="predicted"/>
<reference evidence="2" key="2">
    <citation type="submission" date="2011-01" db="EMBL/GenBank/DDBJ databases">
        <title>The complete genome of Deinococcus maricopensis DSM 21211.</title>
        <authorList>
            <consortium name="US DOE Joint Genome Institute (JGI-PGF)"/>
            <person name="Lucas S."/>
            <person name="Copeland A."/>
            <person name="Lapidus A."/>
            <person name="Goodwin L."/>
            <person name="Pitluck S."/>
            <person name="Kyrpides N."/>
            <person name="Mavromatis K."/>
            <person name="Pagani I."/>
            <person name="Ivanova N."/>
            <person name="Ovchinnikova G."/>
            <person name="Zeytun A."/>
            <person name="Detter J.C."/>
            <person name="Han C."/>
            <person name="Land M."/>
            <person name="Hauser L."/>
            <person name="Markowitz V."/>
            <person name="Cheng J.-F."/>
            <person name="Hugenholtz P."/>
            <person name="Woyke T."/>
            <person name="Wu D."/>
            <person name="Pukall R."/>
            <person name="Gehrich-Schroeter G."/>
            <person name="Brambilla E."/>
            <person name="Klenk H.-P."/>
            <person name="Eisen J.A."/>
        </authorList>
    </citation>
    <scope>NUCLEOTIDE SEQUENCE [LARGE SCALE GENOMIC DNA]</scope>
    <source>
        <strain evidence="2">DSM 21211 / LMG 22137 / NRRL B-23946 / LB-34</strain>
    </source>
</reference>
<dbReference type="HOGENOM" id="CLU_2751107_0_0_0"/>
<dbReference type="AlphaFoldDB" id="E8UAQ8"/>
<sequence>MSKTYYNVIIEGLGQAIRRRVPATNAKKAAQAVADELGLTLAGKATTPERPAQWHVTDAHGTPALIRAER</sequence>
<name>E8UAQ8_DEIML</name>
<dbReference type="RefSeq" id="WP_013557652.1">
    <property type="nucleotide sequence ID" value="NC_014958.1"/>
</dbReference>
<dbReference type="Proteomes" id="UP000008635">
    <property type="component" value="Chromosome"/>
</dbReference>
<reference evidence="1 2" key="1">
    <citation type="journal article" date="2011" name="Stand. Genomic Sci.">
        <title>Complete genome sequence of Deinococcus maricopensis type strain (LB-34).</title>
        <authorList>
            <person name="Pukall R."/>
            <person name="Zeytun A."/>
            <person name="Lucas S."/>
            <person name="Lapidus A."/>
            <person name="Hammon N."/>
            <person name="Deshpande S."/>
            <person name="Nolan M."/>
            <person name="Cheng J.F."/>
            <person name="Pitluck S."/>
            <person name="Liolios K."/>
            <person name="Pagani I."/>
            <person name="Mikhailova N."/>
            <person name="Ivanova N."/>
            <person name="Mavromatis K."/>
            <person name="Pati A."/>
            <person name="Tapia R."/>
            <person name="Han C."/>
            <person name="Goodwin L."/>
            <person name="Chen A."/>
            <person name="Palaniappan K."/>
            <person name="Land M."/>
            <person name="Hauser L."/>
            <person name="Chang Y.J."/>
            <person name="Jeffries C.D."/>
            <person name="Brambilla E.M."/>
            <person name="Rohde M."/>
            <person name="Goker M."/>
            <person name="Detter J.C."/>
            <person name="Woyke T."/>
            <person name="Bristow J."/>
            <person name="Eisen J.A."/>
            <person name="Markowitz V."/>
            <person name="Hugenholtz P."/>
            <person name="Kyrpides N.C."/>
            <person name="Klenk H.P."/>
        </authorList>
    </citation>
    <scope>NUCLEOTIDE SEQUENCE [LARGE SCALE GENOMIC DNA]</scope>
    <source>
        <strain evidence="2">DSM 21211 / LMG 22137 / NRRL B-23946 / LB-34</strain>
    </source>
</reference>
<accession>E8UAQ8</accession>
<evidence type="ECO:0000313" key="2">
    <source>
        <dbReference type="Proteomes" id="UP000008635"/>
    </source>
</evidence>
<dbReference type="KEGG" id="dmr:Deima_2512"/>
<dbReference type="STRING" id="709986.Deima_2512"/>
<dbReference type="EMBL" id="CP002454">
    <property type="protein sequence ID" value="ADV68147.1"/>
    <property type="molecule type" value="Genomic_DNA"/>
</dbReference>
<organism evidence="1 2">
    <name type="scientific">Deinococcus maricopensis (strain DSM 21211 / LMG 22137 / NRRL B-23946 / LB-34)</name>
    <dbReference type="NCBI Taxonomy" id="709986"/>
    <lineage>
        <taxon>Bacteria</taxon>
        <taxon>Thermotogati</taxon>
        <taxon>Deinococcota</taxon>
        <taxon>Deinococci</taxon>
        <taxon>Deinococcales</taxon>
        <taxon>Deinococcaceae</taxon>
        <taxon>Deinococcus</taxon>
    </lineage>
</organism>
<gene>
    <name evidence="1" type="ordered locus">Deima_2512</name>
</gene>
<protein>
    <submittedName>
        <fullName evidence="1">Uncharacterized protein</fullName>
    </submittedName>
</protein>